<dbReference type="CDD" id="cd00082">
    <property type="entry name" value="HisKA"/>
    <property type="match status" value="1"/>
</dbReference>
<evidence type="ECO:0000256" key="1">
    <source>
        <dbReference type="ARBA" id="ARBA00000085"/>
    </source>
</evidence>
<evidence type="ECO:0000313" key="7">
    <source>
        <dbReference type="EMBL" id="GAH95624.1"/>
    </source>
</evidence>
<feature type="domain" description="Signal transduction histidine kinase dimerisation/phosphoacceptor" evidence="6">
    <location>
        <begin position="23"/>
        <end position="74"/>
    </location>
</feature>
<dbReference type="InterPro" id="IPR036097">
    <property type="entry name" value="HisK_dim/P_sf"/>
</dbReference>
<dbReference type="Pfam" id="PF00512">
    <property type="entry name" value="HisKA"/>
    <property type="match status" value="1"/>
</dbReference>
<evidence type="ECO:0000256" key="4">
    <source>
        <dbReference type="ARBA" id="ARBA00022777"/>
    </source>
</evidence>
<evidence type="ECO:0000256" key="5">
    <source>
        <dbReference type="ARBA" id="ARBA00023012"/>
    </source>
</evidence>
<dbReference type="PANTHER" id="PTHR43711:SF26">
    <property type="entry name" value="SENSOR HISTIDINE KINASE RCSC"/>
    <property type="match status" value="1"/>
</dbReference>
<evidence type="ECO:0000259" key="6">
    <source>
        <dbReference type="Pfam" id="PF00512"/>
    </source>
</evidence>
<dbReference type="InterPro" id="IPR050736">
    <property type="entry name" value="Sensor_HK_Regulatory"/>
</dbReference>
<dbReference type="AlphaFoldDB" id="X1KZL2"/>
<keyword evidence="4" id="KW-0418">Kinase</keyword>
<reference evidence="7" key="1">
    <citation type="journal article" date="2014" name="Front. Microbiol.">
        <title>High frequency of phylogenetically diverse reductive dehalogenase-homologous genes in deep subseafloor sedimentary metagenomes.</title>
        <authorList>
            <person name="Kawai M."/>
            <person name="Futagami T."/>
            <person name="Toyoda A."/>
            <person name="Takaki Y."/>
            <person name="Nishi S."/>
            <person name="Hori S."/>
            <person name="Arai W."/>
            <person name="Tsubouchi T."/>
            <person name="Morono Y."/>
            <person name="Uchiyama I."/>
            <person name="Ito T."/>
            <person name="Fujiyama A."/>
            <person name="Inagaki F."/>
            <person name="Takami H."/>
        </authorList>
    </citation>
    <scope>NUCLEOTIDE SEQUENCE</scope>
    <source>
        <strain evidence="7">Expedition CK06-06</strain>
    </source>
</reference>
<evidence type="ECO:0000256" key="3">
    <source>
        <dbReference type="ARBA" id="ARBA00022679"/>
    </source>
</evidence>
<comment type="caution">
    <text evidence="7">The sequence shown here is derived from an EMBL/GenBank/DDBJ whole genome shotgun (WGS) entry which is preliminary data.</text>
</comment>
<dbReference type="SUPFAM" id="SSF47384">
    <property type="entry name" value="Homodimeric domain of signal transducing histidine kinase"/>
    <property type="match status" value="1"/>
</dbReference>
<proteinExistence type="predicted"/>
<keyword evidence="5" id="KW-0902">Two-component regulatory system</keyword>
<dbReference type="GO" id="GO:0000155">
    <property type="term" value="F:phosphorelay sensor kinase activity"/>
    <property type="evidence" value="ECO:0007669"/>
    <property type="project" value="InterPro"/>
</dbReference>
<dbReference type="EMBL" id="BARU01048355">
    <property type="protein sequence ID" value="GAH95624.1"/>
    <property type="molecule type" value="Genomic_DNA"/>
</dbReference>
<sequence>RELERKKELEKLYEALQKTNESKTRLLVNVSHNLRTPLTSIVGFSELLLAKDEGRPQREQFAEIIHSESQHLTQGRI</sequence>
<dbReference type="InterPro" id="IPR003661">
    <property type="entry name" value="HisK_dim/P_dom"/>
</dbReference>
<name>X1KZL2_9ZZZZ</name>
<dbReference type="Gene3D" id="1.10.287.130">
    <property type="match status" value="1"/>
</dbReference>
<feature type="non-terminal residue" evidence="7">
    <location>
        <position position="1"/>
    </location>
</feature>
<dbReference type="EC" id="2.7.13.3" evidence="2"/>
<gene>
    <name evidence="7" type="ORF">S03H2_71921</name>
</gene>
<accession>X1KZL2</accession>
<feature type="non-terminal residue" evidence="7">
    <location>
        <position position="77"/>
    </location>
</feature>
<evidence type="ECO:0000256" key="2">
    <source>
        <dbReference type="ARBA" id="ARBA00012438"/>
    </source>
</evidence>
<keyword evidence="3" id="KW-0808">Transferase</keyword>
<dbReference type="PANTHER" id="PTHR43711">
    <property type="entry name" value="TWO-COMPONENT HISTIDINE KINASE"/>
    <property type="match status" value="1"/>
</dbReference>
<organism evidence="7">
    <name type="scientific">marine sediment metagenome</name>
    <dbReference type="NCBI Taxonomy" id="412755"/>
    <lineage>
        <taxon>unclassified sequences</taxon>
        <taxon>metagenomes</taxon>
        <taxon>ecological metagenomes</taxon>
    </lineage>
</organism>
<comment type="catalytic activity">
    <reaction evidence="1">
        <text>ATP + protein L-histidine = ADP + protein N-phospho-L-histidine.</text>
        <dbReference type="EC" id="2.7.13.3"/>
    </reaction>
</comment>
<protein>
    <recommendedName>
        <fullName evidence="2">histidine kinase</fullName>
        <ecNumber evidence="2">2.7.13.3</ecNumber>
    </recommendedName>
</protein>